<evidence type="ECO:0000313" key="8">
    <source>
        <dbReference type="EMBL" id="RUP46551.1"/>
    </source>
</evidence>
<evidence type="ECO:0000256" key="4">
    <source>
        <dbReference type="ARBA" id="ARBA00023163"/>
    </source>
</evidence>
<feature type="compositionally biased region" description="Polar residues" evidence="6">
    <location>
        <begin position="130"/>
        <end position="141"/>
    </location>
</feature>
<name>A0A433D7G5_9FUNG</name>
<dbReference type="GO" id="GO:0010468">
    <property type="term" value="P:regulation of gene expression"/>
    <property type="evidence" value="ECO:0007669"/>
    <property type="project" value="UniProtKB-ARBA"/>
</dbReference>
<feature type="compositionally biased region" description="Low complexity" evidence="6">
    <location>
        <begin position="14"/>
        <end position="23"/>
    </location>
</feature>
<evidence type="ECO:0000256" key="1">
    <source>
        <dbReference type="ARBA" id="ARBA00004123"/>
    </source>
</evidence>
<keyword evidence="2" id="KW-0678">Repressor</keyword>
<feature type="compositionally biased region" description="Pro residues" evidence="6">
    <location>
        <begin position="57"/>
        <end position="68"/>
    </location>
</feature>
<evidence type="ECO:0000256" key="2">
    <source>
        <dbReference type="ARBA" id="ARBA00022491"/>
    </source>
</evidence>
<feature type="region of interest" description="Disordered" evidence="6">
    <location>
        <begin position="539"/>
        <end position="690"/>
    </location>
</feature>
<accession>A0A433D7G5</accession>
<comment type="caution">
    <text evidence="8">The sequence shown here is derived from an EMBL/GenBank/DDBJ whole genome shotgun (WGS) entry which is preliminary data.</text>
</comment>
<keyword evidence="3" id="KW-0805">Transcription regulation</keyword>
<feature type="chain" id="PRO_5019129424" description="Sds3-like-domain-containing protein" evidence="7">
    <location>
        <begin position="19"/>
        <end position="690"/>
    </location>
</feature>
<feature type="compositionally biased region" description="Pro residues" evidence="6">
    <location>
        <begin position="567"/>
        <end position="584"/>
    </location>
</feature>
<evidence type="ECO:0000256" key="3">
    <source>
        <dbReference type="ARBA" id="ARBA00023015"/>
    </source>
</evidence>
<feature type="region of interest" description="Disordered" evidence="6">
    <location>
        <begin position="423"/>
        <end position="484"/>
    </location>
</feature>
<evidence type="ECO:0000256" key="6">
    <source>
        <dbReference type="SAM" id="MobiDB-lite"/>
    </source>
</evidence>
<organism evidence="8 9">
    <name type="scientific">Jimgerdemannia flammicorona</name>
    <dbReference type="NCBI Taxonomy" id="994334"/>
    <lineage>
        <taxon>Eukaryota</taxon>
        <taxon>Fungi</taxon>
        <taxon>Fungi incertae sedis</taxon>
        <taxon>Mucoromycota</taxon>
        <taxon>Mucoromycotina</taxon>
        <taxon>Endogonomycetes</taxon>
        <taxon>Endogonales</taxon>
        <taxon>Endogonaceae</taxon>
        <taxon>Jimgerdemannia</taxon>
    </lineage>
</organism>
<evidence type="ECO:0000256" key="7">
    <source>
        <dbReference type="SAM" id="SignalP"/>
    </source>
</evidence>
<reference evidence="8 9" key="1">
    <citation type="journal article" date="2018" name="New Phytol.">
        <title>Phylogenomics of Endogonaceae and evolution of mycorrhizas within Mucoromycota.</title>
        <authorList>
            <person name="Chang Y."/>
            <person name="Desiro A."/>
            <person name="Na H."/>
            <person name="Sandor L."/>
            <person name="Lipzen A."/>
            <person name="Clum A."/>
            <person name="Barry K."/>
            <person name="Grigoriev I.V."/>
            <person name="Martin F.M."/>
            <person name="Stajich J.E."/>
            <person name="Smith M.E."/>
            <person name="Bonito G."/>
            <person name="Spatafora J.W."/>
        </authorList>
    </citation>
    <scope>NUCLEOTIDE SEQUENCE [LARGE SCALE GENOMIC DNA]</scope>
    <source>
        <strain evidence="8 9">GMNB39</strain>
    </source>
</reference>
<dbReference type="Proteomes" id="UP000268093">
    <property type="component" value="Unassembled WGS sequence"/>
</dbReference>
<dbReference type="EMBL" id="RBNI01005673">
    <property type="protein sequence ID" value="RUP46551.1"/>
    <property type="molecule type" value="Genomic_DNA"/>
</dbReference>
<comment type="subcellular location">
    <subcellularLocation>
        <location evidence="1">Nucleus</location>
    </subcellularLocation>
</comment>
<protein>
    <recommendedName>
        <fullName evidence="10">Sds3-like-domain-containing protein</fullName>
    </recommendedName>
</protein>
<gene>
    <name evidence="8" type="ORF">BC936DRAFT_146814</name>
</gene>
<feature type="compositionally biased region" description="Basic and acidic residues" evidence="6">
    <location>
        <begin position="601"/>
        <end position="622"/>
    </location>
</feature>
<dbReference type="InterPro" id="IPR013907">
    <property type="entry name" value="Sds3"/>
</dbReference>
<evidence type="ECO:0000256" key="5">
    <source>
        <dbReference type="ARBA" id="ARBA00023242"/>
    </source>
</evidence>
<dbReference type="OrthoDB" id="2442703at2759"/>
<feature type="compositionally biased region" description="Acidic residues" evidence="6">
    <location>
        <begin position="449"/>
        <end position="463"/>
    </location>
</feature>
<keyword evidence="5" id="KW-0539">Nucleus</keyword>
<feature type="compositionally biased region" description="Acidic residues" evidence="6">
    <location>
        <begin position="248"/>
        <end position="257"/>
    </location>
</feature>
<dbReference type="Pfam" id="PF08598">
    <property type="entry name" value="Sds3"/>
    <property type="match status" value="1"/>
</dbReference>
<feature type="compositionally biased region" description="Basic residues" evidence="6">
    <location>
        <begin position="670"/>
        <end position="679"/>
    </location>
</feature>
<feature type="compositionally biased region" description="Basic and acidic residues" evidence="6">
    <location>
        <begin position="471"/>
        <end position="484"/>
    </location>
</feature>
<dbReference type="SMART" id="SM01401">
    <property type="entry name" value="Sds3"/>
    <property type="match status" value="1"/>
</dbReference>
<dbReference type="AlphaFoldDB" id="A0A433D7G5"/>
<proteinExistence type="predicted"/>
<keyword evidence="7" id="KW-0732">Signal</keyword>
<evidence type="ECO:0008006" key="10">
    <source>
        <dbReference type="Google" id="ProtNLM"/>
    </source>
</evidence>
<feature type="compositionally biased region" description="Basic residues" evidence="6">
    <location>
        <begin position="642"/>
        <end position="656"/>
    </location>
</feature>
<evidence type="ECO:0000313" key="9">
    <source>
        <dbReference type="Proteomes" id="UP000268093"/>
    </source>
</evidence>
<keyword evidence="9" id="KW-1185">Reference proteome</keyword>
<dbReference type="GO" id="GO:0005654">
    <property type="term" value="C:nucleoplasm"/>
    <property type="evidence" value="ECO:0007669"/>
    <property type="project" value="UniProtKB-ARBA"/>
</dbReference>
<feature type="compositionally biased region" description="Polar residues" evidence="6">
    <location>
        <begin position="88"/>
        <end position="101"/>
    </location>
</feature>
<feature type="signal peptide" evidence="7">
    <location>
        <begin position="1"/>
        <end position="18"/>
    </location>
</feature>
<sequence>MSARTDVVSLLLSPFSLSVSPQPSSMPPKTERSPSLPNKPPRISTRSRATAQALPTPQQPSPPLPSTPVPAVTARRDSDSQAPMPLPTQDSDPQPTQEQANTPRATVSSPSTSSSVRQTARRDTRTNRRASQSSTTNTVSPGPSDPQQPPEEHARSSTPVSESGEATEFRMPTRSHSVDSSLAEPSEDPSQPGGRRKSTRLTAPVAEPNENEPPPPDTINTPKRRKGGRGASAKANGLLPGKAKNPAEYDESDDSEVEVAAPKLSREEKKARREALLQERLAELDTMQRQVEEGTHPGFRQELDDIETKRRRKLQIAQTRLEYTRVSTRKFFHAAEKQAFDDFAFGRLALRRSMLEDVQRKITSLHNELIKLKFPKVTSETALDEEGAEDYVPNIRPFMISSLPQGLPSEDIDADLVLMHEPPAFDHREHRSHRHRRHRDRDRDREYDQYPEQEPEYEYEDESQYSYPPEDEPRPVYGDYERDPVYDGREYEYGLLQELSRPREMYYDSGHYEHDYYAPSASTSVAPYMHRGDSYMSYNEPESIRGSSSEEVSPTPVPTPHQFYSYYPPPDPRFPPALLPPPPEASSSSSSVKRKHKHHQRDQERDKRSRYESSADMFDERGQPVYYVEDDDDAVREEDRTHRHHHKHVHRTHRHSNTSMDRRPSWTASIKKKKKHKKDRFMMPAMVVSE</sequence>
<feature type="compositionally biased region" description="Basic residues" evidence="6">
    <location>
        <begin position="430"/>
        <end position="440"/>
    </location>
</feature>
<feature type="compositionally biased region" description="Low complexity" evidence="6">
    <location>
        <begin position="102"/>
        <end position="118"/>
    </location>
</feature>
<feature type="region of interest" description="Disordered" evidence="6">
    <location>
        <begin position="14"/>
        <end position="271"/>
    </location>
</feature>
<keyword evidence="4" id="KW-0804">Transcription</keyword>